<keyword evidence="3" id="KW-0804">Transcription</keyword>
<keyword evidence="7" id="KW-1185">Reference proteome</keyword>
<dbReference type="GO" id="GO:0003700">
    <property type="term" value="F:DNA-binding transcription factor activity"/>
    <property type="evidence" value="ECO:0007669"/>
    <property type="project" value="TreeGrafter"/>
</dbReference>
<comment type="caution">
    <text evidence="6">The sequence shown here is derived from an EMBL/GenBank/DDBJ whole genome shotgun (WGS) entry which is preliminary data.</text>
</comment>
<evidence type="ECO:0000313" key="7">
    <source>
        <dbReference type="Proteomes" id="UP000641137"/>
    </source>
</evidence>
<evidence type="ECO:0000259" key="5">
    <source>
        <dbReference type="PROSITE" id="PS50977"/>
    </source>
</evidence>
<sequence length="221" mass="23992">MTTRSSPTHQTRLALIQAGLLLFGENGFEATSTRDIAAQAKANIGSIAYHFGNKEGLHAACAEHAVLLIREASGGALAGEVIDYTRLSPDQAHVMIEAILERMIAFVTASEEAGSIIQFVLRAIAVPGPTLDTLYHGLFEPIHKQCCMLWGAATGMEAEANETRLLVFSMIGQVIYFRIAREAIAKRMAWNRISEDELGQVTRIIKSNLSAIIAARQALKS</sequence>
<dbReference type="Gene3D" id="1.10.357.10">
    <property type="entry name" value="Tetracycline Repressor, domain 2"/>
    <property type="match status" value="1"/>
</dbReference>
<evidence type="ECO:0000313" key="6">
    <source>
        <dbReference type="EMBL" id="GHC70518.1"/>
    </source>
</evidence>
<accession>A0A8J3DND6</accession>
<dbReference type="AlphaFoldDB" id="A0A8J3DND6"/>
<reference evidence="6" key="2">
    <citation type="submission" date="2020-09" db="EMBL/GenBank/DDBJ databases">
        <authorList>
            <person name="Sun Q."/>
            <person name="Kim S."/>
        </authorList>
    </citation>
    <scope>NUCLEOTIDE SEQUENCE</scope>
    <source>
        <strain evidence="6">KCTC 42097</strain>
    </source>
</reference>
<evidence type="ECO:0000256" key="4">
    <source>
        <dbReference type="PROSITE-ProRule" id="PRU00335"/>
    </source>
</evidence>
<dbReference type="Pfam" id="PF09209">
    <property type="entry name" value="CecR_C"/>
    <property type="match status" value="1"/>
</dbReference>
<feature type="DNA-binding region" description="H-T-H motif" evidence="4">
    <location>
        <begin position="32"/>
        <end position="51"/>
    </location>
</feature>
<organism evidence="6 7">
    <name type="scientific">Limoniibacter endophyticus</name>
    <dbReference type="NCBI Taxonomy" id="1565040"/>
    <lineage>
        <taxon>Bacteria</taxon>
        <taxon>Pseudomonadati</taxon>
        <taxon>Pseudomonadota</taxon>
        <taxon>Alphaproteobacteria</taxon>
        <taxon>Hyphomicrobiales</taxon>
        <taxon>Bartonellaceae</taxon>
        <taxon>Limoniibacter</taxon>
    </lineage>
</organism>
<dbReference type="PRINTS" id="PR00455">
    <property type="entry name" value="HTHTETR"/>
</dbReference>
<dbReference type="InterPro" id="IPR050109">
    <property type="entry name" value="HTH-type_TetR-like_transc_reg"/>
</dbReference>
<dbReference type="EMBL" id="BMZO01000005">
    <property type="protein sequence ID" value="GHC70518.1"/>
    <property type="molecule type" value="Genomic_DNA"/>
</dbReference>
<gene>
    <name evidence="6" type="ORF">GCM10010136_16900</name>
</gene>
<dbReference type="InterPro" id="IPR015292">
    <property type="entry name" value="Tscrpt_reg_YbiH_C"/>
</dbReference>
<keyword evidence="2 4" id="KW-0238">DNA-binding</keyword>
<reference evidence="6" key="1">
    <citation type="journal article" date="2014" name="Int. J. Syst. Evol. Microbiol.">
        <title>Complete genome sequence of Corynebacterium casei LMG S-19264T (=DSM 44701T), isolated from a smear-ripened cheese.</title>
        <authorList>
            <consortium name="US DOE Joint Genome Institute (JGI-PGF)"/>
            <person name="Walter F."/>
            <person name="Albersmeier A."/>
            <person name="Kalinowski J."/>
            <person name="Ruckert C."/>
        </authorList>
    </citation>
    <scope>NUCLEOTIDE SEQUENCE</scope>
    <source>
        <strain evidence="6">KCTC 42097</strain>
    </source>
</reference>
<dbReference type="SUPFAM" id="SSF46689">
    <property type="entry name" value="Homeodomain-like"/>
    <property type="match status" value="1"/>
</dbReference>
<feature type="domain" description="HTH tetR-type" evidence="5">
    <location>
        <begin position="9"/>
        <end position="69"/>
    </location>
</feature>
<dbReference type="RefSeq" id="WP_189489567.1">
    <property type="nucleotide sequence ID" value="NZ_BMZO01000005.1"/>
</dbReference>
<dbReference type="InterPro" id="IPR036271">
    <property type="entry name" value="Tet_transcr_reg_TetR-rel_C_sf"/>
</dbReference>
<dbReference type="GO" id="GO:0000976">
    <property type="term" value="F:transcription cis-regulatory region binding"/>
    <property type="evidence" value="ECO:0007669"/>
    <property type="project" value="TreeGrafter"/>
</dbReference>
<dbReference type="Gene3D" id="1.10.10.60">
    <property type="entry name" value="Homeodomain-like"/>
    <property type="match status" value="1"/>
</dbReference>
<dbReference type="InterPro" id="IPR001647">
    <property type="entry name" value="HTH_TetR"/>
</dbReference>
<dbReference type="PANTHER" id="PTHR30055">
    <property type="entry name" value="HTH-TYPE TRANSCRIPTIONAL REGULATOR RUTR"/>
    <property type="match status" value="1"/>
</dbReference>
<dbReference type="InterPro" id="IPR009057">
    <property type="entry name" value="Homeodomain-like_sf"/>
</dbReference>
<dbReference type="Pfam" id="PF00440">
    <property type="entry name" value="TetR_N"/>
    <property type="match status" value="1"/>
</dbReference>
<dbReference type="SUPFAM" id="SSF48498">
    <property type="entry name" value="Tetracyclin repressor-like, C-terminal domain"/>
    <property type="match status" value="1"/>
</dbReference>
<keyword evidence="1" id="KW-0805">Transcription regulation</keyword>
<protein>
    <submittedName>
        <fullName evidence="6">TetR family transcriptional regulator</fullName>
    </submittedName>
</protein>
<evidence type="ECO:0000256" key="2">
    <source>
        <dbReference type="ARBA" id="ARBA00023125"/>
    </source>
</evidence>
<evidence type="ECO:0000256" key="1">
    <source>
        <dbReference type="ARBA" id="ARBA00023015"/>
    </source>
</evidence>
<proteinExistence type="predicted"/>
<dbReference type="Proteomes" id="UP000641137">
    <property type="component" value="Unassembled WGS sequence"/>
</dbReference>
<dbReference type="PANTHER" id="PTHR30055:SF234">
    <property type="entry name" value="HTH-TYPE TRANSCRIPTIONAL REGULATOR BETI"/>
    <property type="match status" value="1"/>
</dbReference>
<dbReference type="PROSITE" id="PS50977">
    <property type="entry name" value="HTH_TETR_2"/>
    <property type="match status" value="1"/>
</dbReference>
<name>A0A8J3DND6_9HYPH</name>
<evidence type="ECO:0000256" key="3">
    <source>
        <dbReference type="ARBA" id="ARBA00023163"/>
    </source>
</evidence>